<accession>A0A120CY38</accession>
<name>A0A120CY38_HYPSL</name>
<keyword evidence="2" id="KW-1185">Reference proteome</keyword>
<evidence type="ECO:0000313" key="2">
    <source>
        <dbReference type="Proteomes" id="UP000059074"/>
    </source>
</evidence>
<dbReference type="EMBL" id="LMTR01000015">
    <property type="protein sequence ID" value="KWT71938.1"/>
    <property type="molecule type" value="Genomic_DNA"/>
</dbReference>
<dbReference type="STRING" id="121290.APY04_0221"/>
<dbReference type="PATRIC" id="fig|121290.4.peg.2869"/>
<sequence length="50" mass="5166">MIDLESDATVAVRAAACNASTLLLAPFNGRISSADLYDGIVEAKPRDAAT</sequence>
<reference evidence="1 2" key="1">
    <citation type="submission" date="2015-10" db="EMBL/GenBank/DDBJ databases">
        <title>Transcriptomic analysis of a linuron degrading triple-species bacterial consortium.</title>
        <authorList>
            <person name="Albers P."/>
        </authorList>
    </citation>
    <scope>NUCLEOTIDE SEQUENCE [LARGE SCALE GENOMIC DNA]</scope>
    <source>
        <strain evidence="1 2">WDL6</strain>
    </source>
</reference>
<comment type="caution">
    <text evidence="1">The sequence shown here is derived from an EMBL/GenBank/DDBJ whole genome shotgun (WGS) entry which is preliminary data.</text>
</comment>
<protein>
    <submittedName>
        <fullName evidence="1">Uncharacterized protein</fullName>
    </submittedName>
</protein>
<organism evidence="1 2">
    <name type="scientific">Hyphomicrobium sulfonivorans</name>
    <dbReference type="NCBI Taxonomy" id="121290"/>
    <lineage>
        <taxon>Bacteria</taxon>
        <taxon>Pseudomonadati</taxon>
        <taxon>Pseudomonadota</taxon>
        <taxon>Alphaproteobacteria</taxon>
        <taxon>Hyphomicrobiales</taxon>
        <taxon>Hyphomicrobiaceae</taxon>
        <taxon>Hyphomicrobium</taxon>
    </lineage>
</organism>
<dbReference type="AlphaFoldDB" id="A0A120CY38"/>
<dbReference type="Proteomes" id="UP000059074">
    <property type="component" value="Unassembled WGS sequence"/>
</dbReference>
<gene>
    <name evidence="1" type="ORF">APY04_0221</name>
</gene>
<proteinExistence type="predicted"/>
<evidence type="ECO:0000313" key="1">
    <source>
        <dbReference type="EMBL" id="KWT71938.1"/>
    </source>
</evidence>